<dbReference type="PANTHER" id="PTHR24035:SF109">
    <property type="entry name" value="PROTEIN DRAPER"/>
    <property type="match status" value="1"/>
</dbReference>
<dbReference type="InterPro" id="IPR052108">
    <property type="entry name" value="MEGF/SIB"/>
</dbReference>
<reference evidence="3" key="1">
    <citation type="submission" date="2021-10" db="EMBL/GenBank/DDBJ databases">
        <title>Tropical sea cucumber genome reveals ecological adaptation and Cuvierian tubules defense mechanism.</title>
        <authorList>
            <person name="Chen T."/>
        </authorList>
    </citation>
    <scope>NUCLEOTIDE SEQUENCE</scope>
    <source>
        <strain evidence="3">Nanhai2018</strain>
        <tissue evidence="3">Muscle</tissue>
    </source>
</reference>
<accession>A0A9Q1HLG6</accession>
<comment type="caution">
    <text evidence="1">Lacks conserved residue(s) required for the propagation of feature annotation.</text>
</comment>
<evidence type="ECO:0000259" key="2">
    <source>
        <dbReference type="PROSITE" id="PS50026"/>
    </source>
</evidence>
<dbReference type="PROSITE" id="PS50026">
    <property type="entry name" value="EGF_3"/>
    <property type="match status" value="1"/>
</dbReference>
<dbReference type="EMBL" id="JAIZAY010000001">
    <property type="protein sequence ID" value="KAJ8050460.1"/>
    <property type="molecule type" value="Genomic_DNA"/>
</dbReference>
<evidence type="ECO:0000313" key="3">
    <source>
        <dbReference type="EMBL" id="KAJ8050460.1"/>
    </source>
</evidence>
<evidence type="ECO:0000256" key="1">
    <source>
        <dbReference type="PROSITE-ProRule" id="PRU00076"/>
    </source>
</evidence>
<feature type="domain" description="EGF-like" evidence="2">
    <location>
        <begin position="205"/>
        <end position="243"/>
    </location>
</feature>
<dbReference type="GO" id="GO:0016301">
    <property type="term" value="F:kinase activity"/>
    <property type="evidence" value="ECO:0007669"/>
    <property type="project" value="UniProtKB-KW"/>
</dbReference>
<proteinExistence type="predicted"/>
<sequence>MPIYPDQGFYVISNQPSRFRRSGDLYLYAIETNEISTEDVVEFTKAESRLPEGIVETGEIGTSPGDLWGCYLRVGLPKRYKGSRFGTYTVTYVTESISINTFVRPKSEFLNTKGVYTVTLYPEAEGSTELALSDDNTIGVAWKPGCQNIRWCKGKRRNINTGPRLTLTSTKDAGIYTIQRQQRGKRGWFVQIEVIVASCPQGEYQASTCTNRDKSVICQNGGVGKDQEDTCTCPPYYAGSSCQARVDTPPELFALTYGSPNNLYCGDLVGGSIKCKGYLYCPGDLFGCKCFPGWFGNSCDKPCPKGKWGVDCSLTCPDDNIQCNRFDGLDE</sequence>
<dbReference type="InterPro" id="IPR000742">
    <property type="entry name" value="EGF"/>
</dbReference>
<dbReference type="AlphaFoldDB" id="A0A9Q1HLG6"/>
<name>A0A9Q1HLG6_HOLLE</name>
<keyword evidence="4" id="KW-1185">Reference proteome</keyword>
<keyword evidence="3" id="KW-0808">Transferase</keyword>
<dbReference type="PROSITE" id="PS00022">
    <property type="entry name" value="EGF_1"/>
    <property type="match status" value="1"/>
</dbReference>
<protein>
    <submittedName>
        <fullName evidence="3">Tyrosine-protein kinase receptor Tie-2</fullName>
    </submittedName>
</protein>
<dbReference type="SUPFAM" id="SSF57196">
    <property type="entry name" value="EGF/Laminin"/>
    <property type="match status" value="1"/>
</dbReference>
<comment type="caution">
    <text evidence="3">The sequence shown here is derived from an EMBL/GenBank/DDBJ whole genome shotgun (WGS) entry which is preliminary data.</text>
</comment>
<organism evidence="3 4">
    <name type="scientific">Holothuria leucospilota</name>
    <name type="common">Black long sea cucumber</name>
    <name type="synonym">Mertensiothuria leucospilota</name>
    <dbReference type="NCBI Taxonomy" id="206669"/>
    <lineage>
        <taxon>Eukaryota</taxon>
        <taxon>Metazoa</taxon>
        <taxon>Echinodermata</taxon>
        <taxon>Eleutherozoa</taxon>
        <taxon>Echinozoa</taxon>
        <taxon>Holothuroidea</taxon>
        <taxon>Aspidochirotacea</taxon>
        <taxon>Aspidochirotida</taxon>
        <taxon>Holothuriidae</taxon>
        <taxon>Holothuria</taxon>
    </lineage>
</organism>
<keyword evidence="1" id="KW-1015">Disulfide bond</keyword>
<feature type="disulfide bond" evidence="1">
    <location>
        <begin position="233"/>
        <end position="242"/>
    </location>
</feature>
<dbReference type="PANTHER" id="PTHR24035">
    <property type="entry name" value="MULTIPLE EPIDERMAL GROWTH FACTOR-LIKE DOMAINS PROTEIN"/>
    <property type="match status" value="1"/>
</dbReference>
<keyword evidence="3" id="KW-0418">Kinase</keyword>
<dbReference type="Proteomes" id="UP001152320">
    <property type="component" value="Chromosome 1"/>
</dbReference>
<evidence type="ECO:0000313" key="4">
    <source>
        <dbReference type="Proteomes" id="UP001152320"/>
    </source>
</evidence>
<dbReference type="Gene3D" id="2.170.300.10">
    <property type="entry name" value="Tie2 ligand-binding domain superfamily"/>
    <property type="match status" value="1"/>
</dbReference>
<dbReference type="OrthoDB" id="10252017at2759"/>
<gene>
    <name evidence="3" type="ORF">HOLleu_03673</name>
</gene>
<keyword evidence="1" id="KW-0245">EGF-like domain</keyword>
<keyword evidence="3" id="KW-0675">Receptor</keyword>